<feature type="compositionally biased region" description="Low complexity" evidence="3">
    <location>
        <begin position="1"/>
        <end position="18"/>
    </location>
</feature>
<feature type="region of interest" description="Disordered" evidence="3">
    <location>
        <begin position="304"/>
        <end position="332"/>
    </location>
</feature>
<reference evidence="4 5" key="1">
    <citation type="journal article" date="2008" name="Nature">
        <title>The genome of the choanoflagellate Monosiga brevicollis and the origin of metazoans.</title>
        <authorList>
            <consortium name="JGI Sequencing"/>
            <person name="King N."/>
            <person name="Westbrook M.J."/>
            <person name="Young S.L."/>
            <person name="Kuo A."/>
            <person name="Abedin M."/>
            <person name="Chapman J."/>
            <person name="Fairclough S."/>
            <person name="Hellsten U."/>
            <person name="Isogai Y."/>
            <person name="Letunic I."/>
            <person name="Marr M."/>
            <person name="Pincus D."/>
            <person name="Putnam N."/>
            <person name="Rokas A."/>
            <person name="Wright K.J."/>
            <person name="Zuzow R."/>
            <person name="Dirks W."/>
            <person name="Good M."/>
            <person name="Goodstein D."/>
            <person name="Lemons D."/>
            <person name="Li W."/>
            <person name="Lyons J.B."/>
            <person name="Morris A."/>
            <person name="Nichols S."/>
            <person name="Richter D.J."/>
            <person name="Salamov A."/>
            <person name="Bork P."/>
            <person name="Lim W.A."/>
            <person name="Manning G."/>
            <person name="Miller W.T."/>
            <person name="McGinnis W."/>
            <person name="Shapiro H."/>
            <person name="Tjian R."/>
            <person name="Grigoriev I.V."/>
            <person name="Rokhsar D."/>
        </authorList>
    </citation>
    <scope>NUCLEOTIDE SEQUENCE [LARGE SCALE GENOMIC DNA]</scope>
    <source>
        <strain evidence="5">MX1 / ATCC 50154</strain>
    </source>
</reference>
<accession>A9UV51</accession>
<dbReference type="SUPFAM" id="SSF54928">
    <property type="entry name" value="RNA-binding domain, RBD"/>
    <property type="match status" value="1"/>
</dbReference>
<evidence type="ECO:0000256" key="2">
    <source>
        <dbReference type="SAM" id="Coils"/>
    </source>
</evidence>
<feature type="region of interest" description="Disordered" evidence="3">
    <location>
        <begin position="1"/>
        <end position="24"/>
    </location>
</feature>
<keyword evidence="5" id="KW-1185">Reference proteome</keyword>
<feature type="compositionally biased region" description="Pro residues" evidence="3">
    <location>
        <begin position="307"/>
        <end position="319"/>
    </location>
</feature>
<dbReference type="STRING" id="81824.A9UV51"/>
<sequence length="569" mass="61147">MSAPTAEGAAAPVTAAPEVKADPNDDVPVRQRVFVGGLAATSDHAALAKQLERFGKVHEVVQPSSVTNDVHPYAFVTMTIAPKQLRRLQNTYSSARWKGMLLKICPGKSFYRDRLVEEARQAKRNLRRRRRRLHRALQERGVSGSVAPPPSNEELAQREGWAVGRYSRALPTMQLWNPKKREPFTIDAKHATTRIKRLFNPKHDHREDPILDAALSSPVSWFYEQPTMTPAERALAPKAAAEQSHTGTTTGTSAPQSTTPKPVPAPAPTPAAMETSKEPALSDEDRALREEHAMQQAVLAKLGLLPTPTPDSSPTPAPASAPAAGGSAKDTLTPTAVQASVATTGRGAWSSAPRFDPTRPDADQIVSEHAAAMDEAADNEPRDLETKPPVEAPVAEADAEATPAEPEAPAVTTERFAEVKGNLFDSIKPASGDWRNMETVSTFSFFGHANATDDDASTPAPDAVVPKAGNPSTKISATAPSFSAVSASQLHQPASVQRPSFFIAQAGLDSLRAEGALFCRQETPEAVTTQWQATKGAVHKEFKMRHKAALRRLRRTQRSSGAPGRPKAA</sequence>
<dbReference type="KEGG" id="mbr:MONBRDRAFT_36351"/>
<feature type="coiled-coil region" evidence="2">
    <location>
        <begin position="112"/>
        <end position="139"/>
    </location>
</feature>
<dbReference type="GO" id="GO:0003723">
    <property type="term" value="F:RNA binding"/>
    <property type="evidence" value="ECO:0007669"/>
    <property type="project" value="UniProtKB-KW"/>
</dbReference>
<evidence type="ECO:0000313" key="4">
    <source>
        <dbReference type="EMBL" id="EDQ91020.1"/>
    </source>
</evidence>
<dbReference type="InterPro" id="IPR035979">
    <property type="entry name" value="RBD_domain_sf"/>
</dbReference>
<dbReference type="AlphaFoldDB" id="A9UV51"/>
<evidence type="ECO:0000313" key="5">
    <source>
        <dbReference type="Proteomes" id="UP000001357"/>
    </source>
</evidence>
<dbReference type="EMBL" id="CH991546">
    <property type="protein sequence ID" value="EDQ91020.1"/>
    <property type="molecule type" value="Genomic_DNA"/>
</dbReference>
<dbReference type="Proteomes" id="UP000001357">
    <property type="component" value="Unassembled WGS sequence"/>
</dbReference>
<evidence type="ECO:0008006" key="6">
    <source>
        <dbReference type="Google" id="ProtNLM"/>
    </source>
</evidence>
<gene>
    <name evidence="4" type="ORF">MONBRDRAFT_36351</name>
</gene>
<dbReference type="RefSeq" id="XP_001744317.1">
    <property type="nucleotide sequence ID" value="XM_001744265.1"/>
</dbReference>
<evidence type="ECO:0000256" key="3">
    <source>
        <dbReference type="SAM" id="MobiDB-lite"/>
    </source>
</evidence>
<organism evidence="4 5">
    <name type="scientific">Monosiga brevicollis</name>
    <name type="common">Choanoflagellate</name>
    <dbReference type="NCBI Taxonomy" id="81824"/>
    <lineage>
        <taxon>Eukaryota</taxon>
        <taxon>Choanoflagellata</taxon>
        <taxon>Craspedida</taxon>
        <taxon>Salpingoecidae</taxon>
        <taxon>Monosiga</taxon>
    </lineage>
</organism>
<dbReference type="PANTHER" id="PTHR48029:SF1">
    <property type="entry name" value="NUCLEOLAR PROTEIN 8"/>
    <property type="match status" value="1"/>
</dbReference>
<feature type="compositionally biased region" description="Low complexity" evidence="3">
    <location>
        <begin position="234"/>
        <end position="260"/>
    </location>
</feature>
<dbReference type="PANTHER" id="PTHR48029">
    <property type="entry name" value="NUCLEOLAR PROTEIN 8"/>
    <property type="match status" value="1"/>
</dbReference>
<keyword evidence="1" id="KW-0694">RNA-binding</keyword>
<proteinExistence type="predicted"/>
<evidence type="ECO:0000256" key="1">
    <source>
        <dbReference type="ARBA" id="ARBA00022884"/>
    </source>
</evidence>
<name>A9UV51_MONBE</name>
<protein>
    <recommendedName>
        <fullName evidence="6">RRM domain-containing protein</fullName>
    </recommendedName>
</protein>
<feature type="region of interest" description="Disordered" evidence="3">
    <location>
        <begin position="234"/>
        <end position="283"/>
    </location>
</feature>
<dbReference type="InParanoid" id="A9UV51"/>
<dbReference type="GeneID" id="5889448"/>
<keyword evidence="2" id="KW-0175">Coiled coil</keyword>